<feature type="transmembrane region" description="Helical" evidence="1">
    <location>
        <begin position="153"/>
        <end position="173"/>
    </location>
</feature>
<keyword evidence="3" id="KW-1185">Reference proteome</keyword>
<feature type="transmembrane region" description="Helical" evidence="1">
    <location>
        <begin position="100"/>
        <end position="121"/>
    </location>
</feature>
<name>A0A560WHC8_9MICO</name>
<sequence>MVLGLAVAVASTATEHSLLIGVVALCAVLVAVGLPRLVGLVGARASSVVLLLTTAGLVAARMFKEGEPLLELVPFAAAGGFVMACLTPLVSAAARRQLTWWLSATSLGVLLLVSGFVLTGVSDARRPVIVAAVAIAVSAVVEVIMTRGRARSWLLPVTMVVGGIAGLVVELAVRDEMLVWAVLVGVLAAGIALALRQVLAQLPRIDEPVGSIATGAASLLVVGPVVLTLARVFLG</sequence>
<accession>A0A560WHC8</accession>
<dbReference type="AlphaFoldDB" id="A0A560WHC8"/>
<keyword evidence="1" id="KW-0472">Membrane</keyword>
<evidence type="ECO:0000313" key="3">
    <source>
        <dbReference type="Proteomes" id="UP000315628"/>
    </source>
</evidence>
<comment type="caution">
    <text evidence="2">The sequence shown here is derived from an EMBL/GenBank/DDBJ whole genome shotgun (WGS) entry which is preliminary data.</text>
</comment>
<dbReference type="Proteomes" id="UP000315628">
    <property type="component" value="Unassembled WGS sequence"/>
</dbReference>
<feature type="transmembrane region" description="Helical" evidence="1">
    <location>
        <begin position="178"/>
        <end position="199"/>
    </location>
</feature>
<protein>
    <submittedName>
        <fullName evidence="2">Uncharacterized protein</fullName>
    </submittedName>
</protein>
<reference evidence="2 3" key="1">
    <citation type="submission" date="2019-06" db="EMBL/GenBank/DDBJ databases">
        <title>Sequencing the genomes of 1000 actinobacteria strains.</title>
        <authorList>
            <person name="Klenk H.-P."/>
        </authorList>
    </citation>
    <scope>NUCLEOTIDE SEQUENCE [LARGE SCALE GENOMIC DNA]</scope>
    <source>
        <strain evidence="2 3">DSM 18935</strain>
    </source>
</reference>
<keyword evidence="1" id="KW-1133">Transmembrane helix</keyword>
<feature type="transmembrane region" description="Helical" evidence="1">
    <location>
        <begin position="128"/>
        <end position="147"/>
    </location>
</feature>
<proteinExistence type="predicted"/>
<dbReference type="EMBL" id="VIUW01000001">
    <property type="protein sequence ID" value="TWD16988.1"/>
    <property type="molecule type" value="Genomic_DNA"/>
</dbReference>
<evidence type="ECO:0000256" key="1">
    <source>
        <dbReference type="SAM" id="Phobius"/>
    </source>
</evidence>
<organism evidence="2 3">
    <name type="scientific">Marihabitans asiaticum</name>
    <dbReference type="NCBI Taxonomy" id="415218"/>
    <lineage>
        <taxon>Bacteria</taxon>
        <taxon>Bacillati</taxon>
        <taxon>Actinomycetota</taxon>
        <taxon>Actinomycetes</taxon>
        <taxon>Micrococcales</taxon>
        <taxon>Intrasporangiaceae</taxon>
        <taxon>Marihabitans</taxon>
    </lineage>
</organism>
<feature type="transmembrane region" description="Helical" evidence="1">
    <location>
        <begin position="211"/>
        <end position="234"/>
    </location>
</feature>
<keyword evidence="1" id="KW-0812">Transmembrane</keyword>
<evidence type="ECO:0000313" key="2">
    <source>
        <dbReference type="EMBL" id="TWD16988.1"/>
    </source>
</evidence>
<feature type="transmembrane region" description="Helical" evidence="1">
    <location>
        <begin position="36"/>
        <end position="60"/>
    </location>
</feature>
<gene>
    <name evidence="2" type="ORF">FB557_0542</name>
</gene>
<feature type="transmembrane region" description="Helical" evidence="1">
    <location>
        <begin position="72"/>
        <end position="94"/>
    </location>
</feature>